<dbReference type="Proteomes" id="UP000078492">
    <property type="component" value="Unassembled WGS sequence"/>
</dbReference>
<evidence type="ECO:0000313" key="2">
    <source>
        <dbReference type="EMBL" id="KYN14811.1"/>
    </source>
</evidence>
<evidence type="ECO:0000313" key="3">
    <source>
        <dbReference type="Proteomes" id="UP000078492"/>
    </source>
</evidence>
<protein>
    <submittedName>
        <fullName evidence="2">Uncharacterized protein</fullName>
    </submittedName>
</protein>
<accession>A0A195DPN4</accession>
<name>A0A195DPN4_9HYME</name>
<sequence length="71" mass="7598">MHPVTYMYIWYGGSPVAGAAYAGAGVLKSGGGCGRVPITRQGRGGERETGYGDRIERQPDDRGQSRQRGII</sequence>
<evidence type="ECO:0000256" key="1">
    <source>
        <dbReference type="SAM" id="MobiDB-lite"/>
    </source>
</evidence>
<proteinExistence type="predicted"/>
<organism evidence="2 3">
    <name type="scientific">Trachymyrmex cornetzi</name>
    <dbReference type="NCBI Taxonomy" id="471704"/>
    <lineage>
        <taxon>Eukaryota</taxon>
        <taxon>Metazoa</taxon>
        <taxon>Ecdysozoa</taxon>
        <taxon>Arthropoda</taxon>
        <taxon>Hexapoda</taxon>
        <taxon>Insecta</taxon>
        <taxon>Pterygota</taxon>
        <taxon>Neoptera</taxon>
        <taxon>Endopterygota</taxon>
        <taxon>Hymenoptera</taxon>
        <taxon>Apocrita</taxon>
        <taxon>Aculeata</taxon>
        <taxon>Formicoidea</taxon>
        <taxon>Formicidae</taxon>
        <taxon>Myrmicinae</taxon>
        <taxon>Trachymyrmex</taxon>
    </lineage>
</organism>
<feature type="compositionally biased region" description="Basic and acidic residues" evidence="1">
    <location>
        <begin position="43"/>
        <end position="64"/>
    </location>
</feature>
<gene>
    <name evidence="2" type="ORF">ALC57_12920</name>
</gene>
<feature type="region of interest" description="Disordered" evidence="1">
    <location>
        <begin position="30"/>
        <end position="71"/>
    </location>
</feature>
<keyword evidence="3" id="KW-1185">Reference proteome</keyword>
<dbReference type="AlphaFoldDB" id="A0A195DPN4"/>
<reference evidence="2 3" key="1">
    <citation type="submission" date="2015-09" db="EMBL/GenBank/DDBJ databases">
        <title>Trachymyrmex cornetzi WGS genome.</title>
        <authorList>
            <person name="Nygaard S."/>
            <person name="Hu H."/>
            <person name="Boomsma J."/>
            <person name="Zhang G."/>
        </authorList>
    </citation>
    <scope>NUCLEOTIDE SEQUENCE [LARGE SCALE GENOMIC DNA]</scope>
    <source>
        <strain evidence="2">Tcor2-1</strain>
        <tissue evidence="2">Whole body</tissue>
    </source>
</reference>
<dbReference type="EMBL" id="KQ980653">
    <property type="protein sequence ID" value="KYN14811.1"/>
    <property type="molecule type" value="Genomic_DNA"/>
</dbReference>